<proteinExistence type="predicted"/>
<dbReference type="AlphaFoldDB" id="A0A839N8K2"/>
<organism evidence="3 4">
    <name type="scientific">Flexivirga oryzae</name>
    <dbReference type="NCBI Taxonomy" id="1794944"/>
    <lineage>
        <taxon>Bacteria</taxon>
        <taxon>Bacillati</taxon>
        <taxon>Actinomycetota</taxon>
        <taxon>Actinomycetes</taxon>
        <taxon>Micrococcales</taxon>
        <taxon>Dermacoccaceae</taxon>
        <taxon>Flexivirga</taxon>
    </lineage>
</organism>
<gene>
    <name evidence="3" type="ORF">FHU39_003588</name>
</gene>
<dbReference type="RefSeq" id="WP_183322033.1">
    <property type="nucleotide sequence ID" value="NZ_JACHVQ010000003.1"/>
</dbReference>
<accession>A0A839N8K2</accession>
<protein>
    <submittedName>
        <fullName evidence="3">Uncharacterized protein</fullName>
    </submittedName>
</protein>
<evidence type="ECO:0000313" key="3">
    <source>
        <dbReference type="EMBL" id="MBB2893557.1"/>
    </source>
</evidence>
<feature type="region of interest" description="Disordered" evidence="1">
    <location>
        <begin position="171"/>
        <end position="194"/>
    </location>
</feature>
<dbReference type="Proteomes" id="UP000559182">
    <property type="component" value="Unassembled WGS sequence"/>
</dbReference>
<comment type="caution">
    <text evidence="3">The sequence shown here is derived from an EMBL/GenBank/DDBJ whole genome shotgun (WGS) entry which is preliminary data.</text>
</comment>
<evidence type="ECO:0000313" key="4">
    <source>
        <dbReference type="Proteomes" id="UP000559182"/>
    </source>
</evidence>
<reference evidence="3 4" key="1">
    <citation type="submission" date="2020-08" db="EMBL/GenBank/DDBJ databases">
        <title>Sequencing the genomes of 1000 actinobacteria strains.</title>
        <authorList>
            <person name="Klenk H.-P."/>
        </authorList>
    </citation>
    <scope>NUCLEOTIDE SEQUENCE [LARGE SCALE GENOMIC DNA]</scope>
    <source>
        <strain evidence="3 4">DSM 105369</strain>
    </source>
</reference>
<sequence length="194" mass="20173">MPTIEDRLRHTGEVWRDHVDADGGRQPLRPRHAPATPRRLALAAAAAVVVVGGGAVAGFAIHNASHPGQGHGGIAASCAAPQVLLPGSKTNLPVVHPGETVTVTGRYFLDTCNDTNPSLGPAPKPVAAHLVLRHGTRTVRLGSVQSHGELGTFRTTIRIPTDFPTGRATLVSQDPPSSALKLTVKAPDNTTTAE</sequence>
<feature type="transmembrane region" description="Helical" evidence="2">
    <location>
        <begin position="40"/>
        <end position="61"/>
    </location>
</feature>
<evidence type="ECO:0000256" key="2">
    <source>
        <dbReference type="SAM" id="Phobius"/>
    </source>
</evidence>
<evidence type="ECO:0000256" key="1">
    <source>
        <dbReference type="SAM" id="MobiDB-lite"/>
    </source>
</evidence>
<dbReference type="EMBL" id="JACHVQ010000003">
    <property type="protein sequence ID" value="MBB2893557.1"/>
    <property type="molecule type" value="Genomic_DNA"/>
</dbReference>
<keyword evidence="2" id="KW-0812">Transmembrane</keyword>
<keyword evidence="4" id="KW-1185">Reference proteome</keyword>
<name>A0A839N8K2_9MICO</name>
<keyword evidence="2" id="KW-0472">Membrane</keyword>
<keyword evidence="2" id="KW-1133">Transmembrane helix</keyword>